<name>A0A2M9PYM8_9BACI</name>
<dbReference type="Proteomes" id="UP000232101">
    <property type="component" value="Unassembled WGS sequence"/>
</dbReference>
<proteinExistence type="predicted"/>
<evidence type="ECO:0000313" key="3">
    <source>
        <dbReference type="Proteomes" id="UP000232101"/>
    </source>
</evidence>
<dbReference type="EMBL" id="PHQY01000697">
    <property type="protein sequence ID" value="PJO40822.1"/>
    <property type="molecule type" value="Genomic_DNA"/>
</dbReference>
<feature type="domain" description="PrkA AAA" evidence="1">
    <location>
        <begin position="22"/>
        <end position="77"/>
    </location>
</feature>
<dbReference type="InterPro" id="IPR013153">
    <property type="entry name" value="Prk_AAA"/>
</dbReference>
<organism evidence="2 3">
    <name type="scientific">Lysinibacillus xylanilyticus</name>
    <dbReference type="NCBI Taxonomy" id="582475"/>
    <lineage>
        <taxon>Bacteria</taxon>
        <taxon>Bacillati</taxon>
        <taxon>Bacillota</taxon>
        <taxon>Bacilli</taxon>
        <taxon>Bacillales</taxon>
        <taxon>Bacillaceae</taxon>
        <taxon>Lysinibacillus</taxon>
    </lineage>
</organism>
<feature type="non-terminal residue" evidence="2">
    <location>
        <position position="77"/>
    </location>
</feature>
<accession>A0A2M9PYM8</accession>
<dbReference type="Pfam" id="PF08298">
    <property type="entry name" value="AAA_PrkA"/>
    <property type="match status" value="1"/>
</dbReference>
<sequence>MNILDKVKSYREEENRLKWEGTFADYLNIIKERPEVAQTAHSRVYNMVKSAGVEERDGQKMYEFFGQEIFGLETAIE</sequence>
<dbReference type="AlphaFoldDB" id="A0A2M9PYM8"/>
<gene>
    <name evidence="2" type="ORF">CWD94_26165</name>
</gene>
<protein>
    <submittedName>
        <fullName evidence="2">Protein prkA</fullName>
    </submittedName>
</protein>
<evidence type="ECO:0000259" key="1">
    <source>
        <dbReference type="Pfam" id="PF08298"/>
    </source>
</evidence>
<evidence type="ECO:0000313" key="2">
    <source>
        <dbReference type="EMBL" id="PJO40822.1"/>
    </source>
</evidence>
<reference evidence="2 3" key="1">
    <citation type="submission" date="2017-11" db="EMBL/GenBank/DDBJ databases">
        <title>Bacterial isolate from king chilli rhizosphere.</title>
        <authorList>
            <person name="Takhelmayum P."/>
            <person name="Sarangthem I."/>
        </authorList>
    </citation>
    <scope>NUCLEOTIDE SEQUENCE [LARGE SCALE GENOMIC DNA]</scope>
    <source>
        <strain evidence="3">t26</strain>
    </source>
</reference>
<comment type="caution">
    <text evidence="2">The sequence shown here is derived from an EMBL/GenBank/DDBJ whole genome shotgun (WGS) entry which is preliminary data.</text>
</comment>